<accession>A0A402DUH2</accession>
<dbReference type="InterPro" id="IPR013196">
    <property type="entry name" value="HTH_11"/>
</dbReference>
<evidence type="ECO:0000313" key="5">
    <source>
        <dbReference type="Proteomes" id="UP000289954"/>
    </source>
</evidence>
<evidence type="ECO:0000259" key="2">
    <source>
        <dbReference type="Pfam" id="PF08279"/>
    </source>
</evidence>
<feature type="domain" description="WYL" evidence="3">
    <location>
        <begin position="144"/>
        <end position="210"/>
    </location>
</feature>
<dbReference type="PANTHER" id="PTHR34580">
    <property type="match status" value="1"/>
</dbReference>
<dbReference type="Proteomes" id="UP000289954">
    <property type="component" value="Unassembled WGS sequence"/>
</dbReference>
<evidence type="ECO:0000259" key="3">
    <source>
        <dbReference type="Pfam" id="PF13280"/>
    </source>
</evidence>
<dbReference type="InterPro" id="IPR036388">
    <property type="entry name" value="WH-like_DNA-bd_sf"/>
</dbReference>
<comment type="caution">
    <text evidence="4">The sequence shown here is derived from an EMBL/GenBank/DDBJ whole genome shotgun (WGS) entry which is preliminary data.</text>
</comment>
<keyword evidence="5" id="KW-1185">Reference proteome</keyword>
<dbReference type="InterPro" id="IPR026881">
    <property type="entry name" value="WYL_dom"/>
</dbReference>
<proteinExistence type="predicted"/>
<dbReference type="RefSeq" id="WP_174768687.1">
    <property type="nucleotide sequence ID" value="NZ_BIMR01000251.1"/>
</dbReference>
<protein>
    <submittedName>
        <fullName evidence="4">Transcriptional regulator</fullName>
    </submittedName>
</protein>
<dbReference type="Gene3D" id="1.10.10.10">
    <property type="entry name" value="Winged helix-like DNA-binding domain superfamily/Winged helix DNA-binding domain"/>
    <property type="match status" value="1"/>
</dbReference>
<dbReference type="SUPFAM" id="SSF46785">
    <property type="entry name" value="Winged helix' DNA-binding domain"/>
    <property type="match status" value="1"/>
</dbReference>
<dbReference type="InterPro" id="IPR051534">
    <property type="entry name" value="CBASS_pafABC_assoc_protein"/>
</dbReference>
<dbReference type="Pfam" id="PF08279">
    <property type="entry name" value="HTH_11"/>
    <property type="match status" value="1"/>
</dbReference>
<sequence>MNRTDRLYALAEELRRVGPHGTTSTRLARLFEVTTRTVKRDVSALQQAGLPVVAQAGPGGGYVLVGATLPPVALTPGQAVALALAVDALPAGSPFGVDARTARDKVLDALSPADRDRAAELTARVWTRPDRAGPDDAPPVAPAVLRAVEDALTRRRVLALDYVDGRGTTSQRRVEPVVLARTGGAWYLAAWCRTRTDFRWFRLDRVRRADVTAEQHEPRPVADVGAPPDDAHPVGRRPG</sequence>
<feature type="region of interest" description="Disordered" evidence="1">
    <location>
        <begin position="211"/>
        <end position="239"/>
    </location>
</feature>
<evidence type="ECO:0000313" key="4">
    <source>
        <dbReference type="EMBL" id="GCE77791.1"/>
    </source>
</evidence>
<organism evidence="4 5">
    <name type="scientific">Cellulomonas biazotea</name>
    <dbReference type="NCBI Taxonomy" id="1709"/>
    <lineage>
        <taxon>Bacteria</taxon>
        <taxon>Bacillati</taxon>
        <taxon>Actinomycetota</taxon>
        <taxon>Actinomycetes</taxon>
        <taxon>Micrococcales</taxon>
        <taxon>Cellulomonadaceae</taxon>
        <taxon>Cellulomonas</taxon>
    </lineage>
</organism>
<dbReference type="EMBL" id="BIMR01000251">
    <property type="protein sequence ID" value="GCE77791.1"/>
    <property type="molecule type" value="Genomic_DNA"/>
</dbReference>
<reference evidence="4 5" key="1">
    <citation type="submission" date="2019-01" db="EMBL/GenBank/DDBJ databases">
        <title>Draft genome sequence of Cellulomonas takizawaensis strain TKZ-21.</title>
        <authorList>
            <person name="Yamamura H."/>
            <person name="Hayashi T."/>
            <person name="Hamada M."/>
            <person name="Serisawa Y."/>
            <person name="Matsuyama K."/>
            <person name="Nakagawa Y."/>
            <person name="Otoguro M."/>
            <person name="Yanagida F."/>
            <person name="Hayakawa M."/>
        </authorList>
    </citation>
    <scope>NUCLEOTIDE SEQUENCE [LARGE SCALE GENOMIC DNA]</scope>
    <source>
        <strain evidence="4 5">NBRC12680</strain>
    </source>
</reference>
<dbReference type="PANTHER" id="PTHR34580:SF1">
    <property type="entry name" value="PROTEIN PAFC"/>
    <property type="match status" value="1"/>
</dbReference>
<evidence type="ECO:0000256" key="1">
    <source>
        <dbReference type="SAM" id="MobiDB-lite"/>
    </source>
</evidence>
<dbReference type="AlphaFoldDB" id="A0A402DUH2"/>
<feature type="compositionally biased region" description="Basic and acidic residues" evidence="1">
    <location>
        <begin position="211"/>
        <end position="220"/>
    </location>
</feature>
<dbReference type="InterPro" id="IPR036390">
    <property type="entry name" value="WH_DNA-bd_sf"/>
</dbReference>
<dbReference type="Pfam" id="PF13280">
    <property type="entry name" value="WYL"/>
    <property type="match status" value="1"/>
</dbReference>
<feature type="domain" description="Helix-turn-helix type 11" evidence="2">
    <location>
        <begin position="6"/>
        <end position="62"/>
    </location>
</feature>
<name>A0A402DUH2_9CELL</name>
<gene>
    <name evidence="4" type="ORF">CBZ_28470</name>
</gene>
<dbReference type="PROSITE" id="PS52050">
    <property type="entry name" value="WYL"/>
    <property type="match status" value="1"/>
</dbReference>